<keyword evidence="2" id="KW-0488">Methylation</keyword>
<dbReference type="PROSITE" id="PS00409">
    <property type="entry name" value="PROKAR_NTER_METHYL"/>
    <property type="match status" value="1"/>
</dbReference>
<reference evidence="5 6" key="1">
    <citation type="submission" date="2013-10" db="EMBL/GenBank/DDBJ databases">
        <title>Salinisphaera halophila YIM 95161 Genome Sequencing.</title>
        <authorList>
            <person name="Lai Q."/>
            <person name="Li C."/>
            <person name="Shao Z."/>
        </authorList>
    </citation>
    <scope>NUCLEOTIDE SEQUENCE [LARGE SCALE GENOMIC DNA]</scope>
    <source>
        <strain evidence="5 6">YIM 95161</strain>
    </source>
</reference>
<gene>
    <name evidence="5" type="ORF">SAHL_04815</name>
</gene>
<dbReference type="Pfam" id="PF07963">
    <property type="entry name" value="N_methyl"/>
    <property type="match status" value="1"/>
</dbReference>
<evidence type="ECO:0008006" key="7">
    <source>
        <dbReference type="Google" id="ProtNLM"/>
    </source>
</evidence>
<evidence type="ECO:0000313" key="5">
    <source>
        <dbReference type="EMBL" id="ROO32364.1"/>
    </source>
</evidence>
<dbReference type="GO" id="GO:0009289">
    <property type="term" value="C:pilus"/>
    <property type="evidence" value="ECO:0007669"/>
    <property type="project" value="InterPro"/>
</dbReference>
<dbReference type="OrthoDB" id="5918848at2"/>
<proteinExistence type="inferred from homology"/>
<dbReference type="GO" id="GO:0007155">
    <property type="term" value="P:cell adhesion"/>
    <property type="evidence" value="ECO:0007669"/>
    <property type="project" value="InterPro"/>
</dbReference>
<organism evidence="5 6">
    <name type="scientific">Salinisphaera orenii YIM 95161</name>
    <dbReference type="NCBI Taxonomy" id="1051139"/>
    <lineage>
        <taxon>Bacteria</taxon>
        <taxon>Pseudomonadati</taxon>
        <taxon>Pseudomonadota</taxon>
        <taxon>Gammaproteobacteria</taxon>
        <taxon>Salinisphaerales</taxon>
        <taxon>Salinisphaeraceae</taxon>
        <taxon>Salinisphaera</taxon>
    </lineage>
</organism>
<dbReference type="Pfam" id="PF00114">
    <property type="entry name" value="Pilin"/>
    <property type="match status" value="1"/>
</dbReference>
<dbReference type="PANTHER" id="PTHR30093:SF34">
    <property type="entry name" value="PREPILIN PEPTIDASE-DEPENDENT PROTEIN D"/>
    <property type="match status" value="1"/>
</dbReference>
<feature type="transmembrane region" description="Helical" evidence="4">
    <location>
        <begin position="7"/>
        <end position="27"/>
    </location>
</feature>
<name>A0A423Q1W9_9GAMM</name>
<dbReference type="SUPFAM" id="SSF54523">
    <property type="entry name" value="Pili subunits"/>
    <property type="match status" value="1"/>
</dbReference>
<dbReference type="InterPro" id="IPR001082">
    <property type="entry name" value="Pilin"/>
</dbReference>
<protein>
    <recommendedName>
        <fullName evidence="7">Fimbrial protein</fullName>
    </recommendedName>
</protein>
<keyword evidence="4" id="KW-0472">Membrane</keyword>
<dbReference type="Gene3D" id="3.30.700.10">
    <property type="entry name" value="Glycoprotein, Type 4 Pilin"/>
    <property type="match status" value="1"/>
</dbReference>
<dbReference type="InterPro" id="IPR012902">
    <property type="entry name" value="N_methyl_site"/>
</dbReference>
<dbReference type="EMBL" id="AYKF01000066">
    <property type="protein sequence ID" value="ROO32364.1"/>
    <property type="molecule type" value="Genomic_DNA"/>
</dbReference>
<evidence type="ECO:0000256" key="1">
    <source>
        <dbReference type="ARBA" id="ARBA00005233"/>
    </source>
</evidence>
<comment type="similarity">
    <text evidence="1 3">Belongs to the N-Me-Phe pilin family.</text>
</comment>
<keyword evidence="4" id="KW-0812">Transmembrane</keyword>
<evidence type="ECO:0000256" key="3">
    <source>
        <dbReference type="RuleBase" id="RU000389"/>
    </source>
</evidence>
<evidence type="ECO:0000256" key="4">
    <source>
        <dbReference type="SAM" id="Phobius"/>
    </source>
</evidence>
<keyword evidence="3" id="KW-0281">Fimbrium</keyword>
<sequence>MQKQQGFTLIELMIVVAIIGILAAIAIPQYQNYTVRAKLTEAISYAGSAKTAVSEYYTTQGKMPSDSDQAGIDLSDTDLEDAEHVQSVAYTRNGDDEAEISVGVGDLGGDIEEGDNLVFTGTGSASGVSWSCGSSDIDSSYLPSNCRGGGGGS</sequence>
<evidence type="ECO:0000313" key="6">
    <source>
        <dbReference type="Proteomes" id="UP000285123"/>
    </source>
</evidence>
<dbReference type="InterPro" id="IPR045584">
    <property type="entry name" value="Pilin-like"/>
</dbReference>
<evidence type="ECO:0000256" key="2">
    <source>
        <dbReference type="ARBA" id="ARBA00022481"/>
    </source>
</evidence>
<dbReference type="PANTHER" id="PTHR30093">
    <property type="entry name" value="GENERAL SECRETION PATHWAY PROTEIN G"/>
    <property type="match status" value="1"/>
</dbReference>
<dbReference type="RefSeq" id="WP_123590265.1">
    <property type="nucleotide sequence ID" value="NZ_AYKF01000066.1"/>
</dbReference>
<comment type="caution">
    <text evidence="5">The sequence shown here is derived from an EMBL/GenBank/DDBJ whole genome shotgun (WGS) entry which is preliminary data.</text>
</comment>
<dbReference type="NCBIfam" id="TIGR02532">
    <property type="entry name" value="IV_pilin_GFxxxE"/>
    <property type="match status" value="1"/>
</dbReference>
<keyword evidence="4" id="KW-1133">Transmembrane helix</keyword>
<dbReference type="Proteomes" id="UP000285123">
    <property type="component" value="Unassembled WGS sequence"/>
</dbReference>
<accession>A0A423Q1W9</accession>
<dbReference type="AlphaFoldDB" id="A0A423Q1W9"/>